<evidence type="ECO:0000256" key="6">
    <source>
        <dbReference type="ARBA" id="ARBA00022989"/>
    </source>
</evidence>
<organism evidence="11 12">
    <name type="scientific">candidate division LCP-89 bacterium B3_LCP</name>
    <dbReference type="NCBI Taxonomy" id="2012998"/>
    <lineage>
        <taxon>Bacteria</taxon>
        <taxon>Pseudomonadati</taxon>
        <taxon>Bacteria division LCP-89</taxon>
    </lineage>
</organism>
<feature type="domain" description="MotA/TolQ/ExbB proton channel" evidence="10">
    <location>
        <begin position="69"/>
        <end position="187"/>
    </location>
</feature>
<keyword evidence="3" id="KW-1003">Cell membrane</keyword>
<keyword evidence="11" id="KW-0969">Cilium</keyword>
<evidence type="ECO:0000256" key="8">
    <source>
        <dbReference type="RuleBase" id="RU004057"/>
    </source>
</evidence>
<feature type="transmembrane region" description="Helical" evidence="9">
    <location>
        <begin position="150"/>
        <end position="171"/>
    </location>
</feature>
<name>A0A532UXP6_UNCL8</name>
<evidence type="ECO:0000313" key="11">
    <source>
        <dbReference type="EMBL" id="TKJ39720.1"/>
    </source>
</evidence>
<comment type="subcellular location">
    <subcellularLocation>
        <location evidence="1">Cell membrane</location>
        <topology evidence="1">Multi-pass membrane protein</topology>
    </subcellularLocation>
    <subcellularLocation>
        <location evidence="8">Membrane</location>
        <topology evidence="8">Multi-pass membrane protein</topology>
    </subcellularLocation>
</comment>
<dbReference type="AlphaFoldDB" id="A0A532UXP6"/>
<keyword evidence="11" id="KW-0282">Flagellum</keyword>
<gene>
    <name evidence="11" type="ORF">CEE37_10600</name>
</gene>
<dbReference type="PANTHER" id="PTHR30625:SF15">
    <property type="entry name" value="BIOPOLYMER TRANSPORT PROTEIN EXBB"/>
    <property type="match status" value="1"/>
</dbReference>
<evidence type="ECO:0000256" key="2">
    <source>
        <dbReference type="ARBA" id="ARBA00022448"/>
    </source>
</evidence>
<reference evidence="11 12" key="1">
    <citation type="submission" date="2017-06" db="EMBL/GenBank/DDBJ databases">
        <title>Novel microbial phyla capable of carbon fixation and sulfur reduction in deep-sea sediments.</title>
        <authorList>
            <person name="Huang J."/>
            <person name="Baker B."/>
            <person name="Wang Y."/>
        </authorList>
    </citation>
    <scope>NUCLEOTIDE SEQUENCE [LARGE SCALE GENOMIC DNA]</scope>
    <source>
        <strain evidence="11">B3_LCP</strain>
    </source>
</reference>
<evidence type="ECO:0000256" key="3">
    <source>
        <dbReference type="ARBA" id="ARBA00022475"/>
    </source>
</evidence>
<protein>
    <submittedName>
        <fullName evidence="11">Flagellar motor protein MotA</fullName>
    </submittedName>
</protein>
<evidence type="ECO:0000256" key="9">
    <source>
        <dbReference type="SAM" id="Phobius"/>
    </source>
</evidence>
<keyword evidence="11" id="KW-0966">Cell projection</keyword>
<dbReference type="InterPro" id="IPR002898">
    <property type="entry name" value="MotA_ExbB_proton_chnl"/>
</dbReference>
<keyword evidence="2 8" id="KW-0813">Transport</keyword>
<evidence type="ECO:0000259" key="10">
    <source>
        <dbReference type="Pfam" id="PF01618"/>
    </source>
</evidence>
<comment type="caution">
    <text evidence="11">The sequence shown here is derived from an EMBL/GenBank/DDBJ whole genome shotgun (WGS) entry which is preliminary data.</text>
</comment>
<feature type="transmembrane region" description="Helical" evidence="9">
    <location>
        <begin position="12"/>
        <end position="31"/>
    </location>
</feature>
<proteinExistence type="inferred from homology"/>
<comment type="similarity">
    <text evidence="8">Belongs to the exbB/tolQ family.</text>
</comment>
<accession>A0A532UXP6</accession>
<dbReference type="Pfam" id="PF01618">
    <property type="entry name" value="MotA_ExbB"/>
    <property type="match status" value="1"/>
</dbReference>
<evidence type="ECO:0000256" key="1">
    <source>
        <dbReference type="ARBA" id="ARBA00004651"/>
    </source>
</evidence>
<evidence type="ECO:0000313" key="12">
    <source>
        <dbReference type="Proteomes" id="UP000319619"/>
    </source>
</evidence>
<evidence type="ECO:0000256" key="4">
    <source>
        <dbReference type="ARBA" id="ARBA00022692"/>
    </source>
</evidence>
<dbReference type="EMBL" id="NJBN01000007">
    <property type="protein sequence ID" value="TKJ39720.1"/>
    <property type="molecule type" value="Genomic_DNA"/>
</dbReference>
<sequence length="210" mass="22995">MVELFLNGGPFMWPILALFIFGLMFTLERLWTLTRATVNTRKFVLNIRQAMTDGGVDAALEVCANTRGPVASVLHAGLMRFDRGLDHVEKAIMTSGSIEMAFLEKNLVWLSTVIAIAPMLGFTGTVSGMIKSFEDIAKANDISPSIVASGISEALLTTLFGLIVAMIIQVFHNYFVSRVDKLVIDMEEATVELVDYIDETQRGDTQANAG</sequence>
<keyword evidence="4 9" id="KW-0812">Transmembrane</keyword>
<dbReference type="Proteomes" id="UP000319619">
    <property type="component" value="Unassembled WGS sequence"/>
</dbReference>
<keyword evidence="6 9" id="KW-1133">Transmembrane helix</keyword>
<dbReference type="PANTHER" id="PTHR30625">
    <property type="entry name" value="PROTEIN TOLQ"/>
    <property type="match status" value="1"/>
</dbReference>
<keyword evidence="5 8" id="KW-0653">Protein transport</keyword>
<dbReference type="GO" id="GO:0005886">
    <property type="term" value="C:plasma membrane"/>
    <property type="evidence" value="ECO:0007669"/>
    <property type="project" value="UniProtKB-SubCell"/>
</dbReference>
<evidence type="ECO:0000256" key="5">
    <source>
        <dbReference type="ARBA" id="ARBA00022927"/>
    </source>
</evidence>
<dbReference type="GO" id="GO:0017038">
    <property type="term" value="P:protein import"/>
    <property type="evidence" value="ECO:0007669"/>
    <property type="project" value="TreeGrafter"/>
</dbReference>
<dbReference type="InterPro" id="IPR050790">
    <property type="entry name" value="ExbB/TolQ_transport"/>
</dbReference>
<evidence type="ECO:0000256" key="7">
    <source>
        <dbReference type="ARBA" id="ARBA00023136"/>
    </source>
</evidence>
<feature type="transmembrane region" description="Helical" evidence="9">
    <location>
        <begin position="107"/>
        <end position="130"/>
    </location>
</feature>
<keyword evidence="7 9" id="KW-0472">Membrane</keyword>